<dbReference type="PANTHER" id="PTHR33048">
    <property type="entry name" value="PTH11-LIKE INTEGRAL MEMBRANE PROTEIN (AFU_ORTHOLOGUE AFUA_5G11245)"/>
    <property type="match status" value="1"/>
</dbReference>
<sequence>MPTRVFGGSFARETWALYGVGMLGVVLRFVARIKRLGIRNLQADDYLMMFAVFWYTLLCVALNEVASGGGSNLMTPEEIATMTPKIHADRVTGSKWVFVSEHSMVLTIWSLKACMLIIYARITEGLRQRRLINYCAVYVGLGFVGTELALFLTCRPLSDYWAVPTPNYQCSSYQHYEIIQGVFSISADLLMLCVAIPLLMSVRLPLKQKLILLLLFGMGAFVIVAAILTKVYCLVPWLINYVYMNWYFREATVAILVTNIPLIWSLLRDIFPALKSWTGGSRRLTERYRSGAYTKSSVFRKYGTPSGVQSSEFSMRSMRDFERVGSSPLKEVSDVSIRQSEEREAVSDDGSARALRIRQDITVTVQHDHREIEPEHRQNWPLGQTHEALAVAAPEP</sequence>
<proteinExistence type="inferred from homology"/>
<dbReference type="GO" id="GO:0016020">
    <property type="term" value="C:membrane"/>
    <property type="evidence" value="ECO:0007669"/>
    <property type="project" value="UniProtKB-SubCell"/>
</dbReference>
<dbReference type="RefSeq" id="XP_028485627.1">
    <property type="nucleotide sequence ID" value="XM_028626346.1"/>
</dbReference>
<evidence type="ECO:0000256" key="2">
    <source>
        <dbReference type="ARBA" id="ARBA00022692"/>
    </source>
</evidence>
<dbReference type="PANTHER" id="PTHR33048:SF149">
    <property type="entry name" value="UBID FAMILY DECARBOXYLASE"/>
    <property type="match status" value="1"/>
</dbReference>
<keyword evidence="2 7" id="KW-0812">Transmembrane</keyword>
<dbReference type="GeneID" id="39595623"/>
<evidence type="ECO:0000313" key="10">
    <source>
        <dbReference type="Proteomes" id="UP000283841"/>
    </source>
</evidence>
<evidence type="ECO:0000256" key="3">
    <source>
        <dbReference type="ARBA" id="ARBA00022989"/>
    </source>
</evidence>
<evidence type="ECO:0000259" key="8">
    <source>
        <dbReference type="Pfam" id="PF20684"/>
    </source>
</evidence>
<comment type="similarity">
    <text evidence="5">Belongs to the SAT4 family.</text>
</comment>
<dbReference type="STRING" id="264951.A0A443HVX5"/>
<keyword evidence="3 7" id="KW-1133">Transmembrane helix</keyword>
<organism evidence="9 10">
    <name type="scientific">Byssochlamys spectabilis</name>
    <name type="common">Paecilomyces variotii</name>
    <dbReference type="NCBI Taxonomy" id="264951"/>
    <lineage>
        <taxon>Eukaryota</taxon>
        <taxon>Fungi</taxon>
        <taxon>Dikarya</taxon>
        <taxon>Ascomycota</taxon>
        <taxon>Pezizomycotina</taxon>
        <taxon>Eurotiomycetes</taxon>
        <taxon>Eurotiomycetidae</taxon>
        <taxon>Eurotiales</taxon>
        <taxon>Thermoascaceae</taxon>
        <taxon>Paecilomyces</taxon>
    </lineage>
</organism>
<dbReference type="AlphaFoldDB" id="A0A443HVX5"/>
<feature type="transmembrane region" description="Helical" evidence="7">
    <location>
        <begin position="104"/>
        <end position="122"/>
    </location>
</feature>
<feature type="transmembrane region" description="Helical" evidence="7">
    <location>
        <begin position="134"/>
        <end position="158"/>
    </location>
</feature>
<dbReference type="EMBL" id="RCNU01000004">
    <property type="protein sequence ID" value="RWQ95982.1"/>
    <property type="molecule type" value="Genomic_DNA"/>
</dbReference>
<keyword evidence="10" id="KW-1185">Reference proteome</keyword>
<feature type="transmembrane region" description="Helical" evidence="7">
    <location>
        <begin position="251"/>
        <end position="267"/>
    </location>
</feature>
<feature type="transmembrane region" description="Helical" evidence="7">
    <location>
        <begin position="46"/>
        <end position="66"/>
    </location>
</feature>
<evidence type="ECO:0000256" key="4">
    <source>
        <dbReference type="ARBA" id="ARBA00023136"/>
    </source>
</evidence>
<evidence type="ECO:0000256" key="6">
    <source>
        <dbReference type="SAM" id="MobiDB-lite"/>
    </source>
</evidence>
<evidence type="ECO:0000313" key="9">
    <source>
        <dbReference type="EMBL" id="RWQ95982.1"/>
    </source>
</evidence>
<feature type="region of interest" description="Disordered" evidence="6">
    <location>
        <begin position="332"/>
        <end position="351"/>
    </location>
</feature>
<comment type="subcellular location">
    <subcellularLocation>
        <location evidence="1">Membrane</location>
        <topology evidence="1">Multi-pass membrane protein</topology>
    </subcellularLocation>
</comment>
<dbReference type="InterPro" id="IPR049326">
    <property type="entry name" value="Rhodopsin_dom_fungi"/>
</dbReference>
<feature type="transmembrane region" description="Helical" evidence="7">
    <location>
        <begin position="15"/>
        <end position="34"/>
    </location>
</feature>
<evidence type="ECO:0000256" key="7">
    <source>
        <dbReference type="SAM" id="Phobius"/>
    </source>
</evidence>
<dbReference type="InterPro" id="IPR052337">
    <property type="entry name" value="SAT4-like"/>
</dbReference>
<accession>A0A443HVX5</accession>
<comment type="caution">
    <text evidence="9">The sequence shown here is derived from an EMBL/GenBank/DDBJ whole genome shotgun (WGS) entry which is preliminary data.</text>
</comment>
<dbReference type="Proteomes" id="UP000283841">
    <property type="component" value="Unassembled WGS sequence"/>
</dbReference>
<dbReference type="Pfam" id="PF20684">
    <property type="entry name" value="Fung_rhodopsin"/>
    <property type="match status" value="1"/>
</dbReference>
<reference evidence="9 10" key="1">
    <citation type="journal article" date="2018" name="Front. Microbiol.">
        <title>Genomic and genetic insights into a cosmopolitan fungus, Paecilomyces variotii (Eurotiales).</title>
        <authorList>
            <person name="Urquhart A.S."/>
            <person name="Mondo S.J."/>
            <person name="Makela M.R."/>
            <person name="Hane J.K."/>
            <person name="Wiebenga A."/>
            <person name="He G."/>
            <person name="Mihaltcheva S."/>
            <person name="Pangilinan J."/>
            <person name="Lipzen A."/>
            <person name="Barry K."/>
            <person name="de Vries R.P."/>
            <person name="Grigoriev I.V."/>
            <person name="Idnurm A."/>
        </authorList>
    </citation>
    <scope>NUCLEOTIDE SEQUENCE [LARGE SCALE GENOMIC DNA]</scope>
    <source>
        <strain evidence="9 10">CBS 101075</strain>
    </source>
</reference>
<keyword evidence="4 7" id="KW-0472">Membrane</keyword>
<feature type="transmembrane region" description="Helical" evidence="7">
    <location>
        <begin position="211"/>
        <end position="239"/>
    </location>
</feature>
<protein>
    <recommendedName>
        <fullName evidence="8">Rhodopsin domain-containing protein</fullName>
    </recommendedName>
</protein>
<feature type="domain" description="Rhodopsin" evidence="8">
    <location>
        <begin position="27"/>
        <end position="268"/>
    </location>
</feature>
<dbReference type="VEuPathDB" id="FungiDB:C8Q69DRAFT_227012"/>
<evidence type="ECO:0000256" key="5">
    <source>
        <dbReference type="ARBA" id="ARBA00038359"/>
    </source>
</evidence>
<feature type="transmembrane region" description="Helical" evidence="7">
    <location>
        <begin position="178"/>
        <end position="199"/>
    </location>
</feature>
<gene>
    <name evidence="9" type="ORF">C8Q69DRAFT_227012</name>
</gene>
<name>A0A443HVX5_BYSSP</name>
<evidence type="ECO:0000256" key="1">
    <source>
        <dbReference type="ARBA" id="ARBA00004141"/>
    </source>
</evidence>